<protein>
    <recommendedName>
        <fullName evidence="4">ATP-binding protein</fullName>
    </recommendedName>
</protein>
<feature type="signal peptide" evidence="1">
    <location>
        <begin position="1"/>
        <end position="18"/>
    </location>
</feature>
<evidence type="ECO:0000313" key="2">
    <source>
        <dbReference type="EMBL" id="QOT82102.1"/>
    </source>
</evidence>
<accession>A0A7M2HD15</accession>
<dbReference type="Proteomes" id="UP000397656">
    <property type="component" value="Plasmid pRK1-2"/>
</dbReference>
<dbReference type="EMBL" id="CP062806">
    <property type="protein sequence ID" value="QOT82102.1"/>
    <property type="molecule type" value="Genomic_DNA"/>
</dbReference>
<evidence type="ECO:0008006" key="4">
    <source>
        <dbReference type="Google" id="ProtNLM"/>
    </source>
</evidence>
<geneLocation type="plasmid" evidence="2 3">
    <name>pRK1-2</name>
</geneLocation>
<dbReference type="Gene3D" id="3.40.50.300">
    <property type="entry name" value="P-loop containing nucleotide triphosphate hydrolases"/>
    <property type="match status" value="1"/>
</dbReference>
<dbReference type="PANTHER" id="PTHR34301">
    <property type="entry name" value="DNA-BINDING PROTEIN-RELATED"/>
    <property type="match status" value="1"/>
</dbReference>
<dbReference type="PANTHER" id="PTHR34301:SF8">
    <property type="entry name" value="ATPASE DOMAIN-CONTAINING PROTEIN"/>
    <property type="match status" value="1"/>
</dbReference>
<organism evidence="2 3">
    <name type="scientific">Cupriavidus basilensis</name>
    <dbReference type="NCBI Taxonomy" id="68895"/>
    <lineage>
        <taxon>Bacteria</taxon>
        <taxon>Pseudomonadati</taxon>
        <taxon>Pseudomonadota</taxon>
        <taxon>Betaproteobacteria</taxon>
        <taxon>Burkholderiales</taxon>
        <taxon>Burkholderiaceae</taxon>
        <taxon>Cupriavidus</taxon>
    </lineage>
</organism>
<dbReference type="SUPFAM" id="SSF52540">
    <property type="entry name" value="P-loop containing nucleoside triphosphate hydrolases"/>
    <property type="match status" value="1"/>
</dbReference>
<dbReference type="InterPro" id="IPR027417">
    <property type="entry name" value="P-loop_NTPase"/>
</dbReference>
<gene>
    <name evidence="2" type="ORF">F7R26_038135</name>
</gene>
<dbReference type="GeneID" id="98406792"/>
<keyword evidence="2" id="KW-0614">Plasmid</keyword>
<reference evidence="2 3" key="1">
    <citation type="submission" date="2020-10" db="EMBL/GenBank/DDBJ databases">
        <title>Complete genome sequence of Cupriavidus basilensis CCUG 49340T.</title>
        <authorList>
            <person name="Salva-Serra F."/>
            <person name="Donoso R.A."/>
            <person name="Cho K.H."/>
            <person name="Yoo J.A."/>
            <person name="Lee K."/>
            <person name="Yoon S.-H."/>
            <person name="Perez-Pantoja D."/>
            <person name="Moore E.R.B."/>
        </authorList>
    </citation>
    <scope>NUCLEOTIDE SEQUENCE [LARGE SCALE GENOMIC DNA]</scope>
    <source>
        <strain evidence="3">CCUG 49340</strain>
        <plasmid evidence="2 3">pRK1-2</plasmid>
    </source>
</reference>
<name>A0A7M2HD15_9BURK</name>
<sequence length="386" mass="42049">MRASAASARYTFRRPALAASFCSALSGEGLLDARSGLFLAAQRRVGKSTFLREDLIPAAEHRGWTTVYVDLWSNKAHDPAELIADAIKHRIADYDGLVTKAAKAIGLTKVTVLGTLGLDLSVTGLPSGVTLTQALEALHETARKPVLLIVDEAQHALTTAPGLEAMFGLKAARDAMNLSGAAPNLMLAFTGSSRDKLAHLVMNARMPFYGSRVTPFPLLDREFTDEYTASVNRALAADNQLDPAAVYEAFEMLGHRPELLRSLIGEIALAQNSQNLSEQLRNDAHLVQDRVWQDVESDYESLTPLQQAVVRVMSAKTGQFSPFGENAMTAYKALVASDVSVSAGTVQNAIDALREREIVWKESRGSYEIEDQAWRAWLHAKGLTEK</sequence>
<dbReference type="RefSeq" id="WP_170301779.1">
    <property type="nucleotide sequence ID" value="NZ_CP062806.1"/>
</dbReference>
<evidence type="ECO:0000313" key="3">
    <source>
        <dbReference type="Proteomes" id="UP000397656"/>
    </source>
</evidence>
<dbReference type="AlphaFoldDB" id="A0A7M2HD15"/>
<proteinExistence type="predicted"/>
<feature type="chain" id="PRO_5029679577" description="ATP-binding protein" evidence="1">
    <location>
        <begin position="19"/>
        <end position="386"/>
    </location>
</feature>
<evidence type="ECO:0000256" key="1">
    <source>
        <dbReference type="SAM" id="SignalP"/>
    </source>
</evidence>
<keyword evidence="1" id="KW-0732">Signal</keyword>